<keyword evidence="1" id="KW-0547">Nucleotide-binding</keyword>
<evidence type="ECO:0000313" key="4">
    <source>
        <dbReference type="EMBL" id="GAA4491079.1"/>
    </source>
</evidence>
<dbReference type="NCBIfam" id="TIGR00231">
    <property type="entry name" value="small_GTP"/>
    <property type="match status" value="1"/>
</dbReference>
<dbReference type="PANTHER" id="PTHR43681:SF1">
    <property type="entry name" value="SARCALUMENIN"/>
    <property type="match status" value="1"/>
</dbReference>
<dbReference type="RefSeq" id="WP_345461763.1">
    <property type="nucleotide sequence ID" value="NZ_BAABHF010000016.1"/>
</dbReference>
<dbReference type="EMBL" id="BAABHF010000016">
    <property type="protein sequence ID" value="GAA4491079.1"/>
    <property type="molecule type" value="Genomic_DNA"/>
</dbReference>
<proteinExistence type="predicted"/>
<gene>
    <name evidence="4" type="ORF">GCM10023191_024330</name>
</gene>
<evidence type="ECO:0000256" key="2">
    <source>
        <dbReference type="ARBA" id="ARBA00023134"/>
    </source>
</evidence>
<dbReference type="InterPro" id="IPR005225">
    <property type="entry name" value="Small_GTP-bd"/>
</dbReference>
<comment type="caution">
    <text evidence="4">The sequence shown here is derived from an EMBL/GenBank/DDBJ whole genome shotgun (WGS) entry which is preliminary data.</text>
</comment>
<dbReference type="PANTHER" id="PTHR43681">
    <property type="entry name" value="TRANSMEMBRANE GTPASE FZO"/>
    <property type="match status" value="1"/>
</dbReference>
<dbReference type="Proteomes" id="UP001500503">
    <property type="component" value="Unassembled WGS sequence"/>
</dbReference>
<feature type="domain" description="Dynamin N-terminal" evidence="3">
    <location>
        <begin position="43"/>
        <end position="200"/>
    </location>
</feature>
<sequence length="217" mass="23462">MPTPDRRALLHNVLGELHGLVSPAERERIDGLRERLAADRIRVLVAGEAKRGKSTIVNALLGRDVLPTGVTPVTAVATVLRHGTPERLTARFADGRREDRGLEELPALVTERGNPGNRLGLSNVTVHLDAELPARGVEIVDTPGTGSVYEHNTAEAERALETMDAAVFVLTADPPLSAAERTLLRRATRHSVTTFVLLNKADRLSEAERAEAAAWSN</sequence>
<evidence type="ECO:0000256" key="1">
    <source>
        <dbReference type="ARBA" id="ARBA00022741"/>
    </source>
</evidence>
<dbReference type="SUPFAM" id="SSF52540">
    <property type="entry name" value="P-loop containing nucleoside triphosphate hydrolases"/>
    <property type="match status" value="1"/>
</dbReference>
<evidence type="ECO:0000313" key="5">
    <source>
        <dbReference type="Proteomes" id="UP001500503"/>
    </source>
</evidence>
<dbReference type="CDD" id="cd09912">
    <property type="entry name" value="DLP_2"/>
    <property type="match status" value="1"/>
</dbReference>
<dbReference type="InterPro" id="IPR051943">
    <property type="entry name" value="TRAFAC_Dynamin-like_GTPase"/>
</dbReference>
<dbReference type="InterPro" id="IPR027417">
    <property type="entry name" value="P-loop_NTPase"/>
</dbReference>
<name>A0ABP8PSF4_9ACTN</name>
<organism evidence="4 5">
    <name type="scientific">Actinoallomurus oryzae</name>
    <dbReference type="NCBI Taxonomy" id="502180"/>
    <lineage>
        <taxon>Bacteria</taxon>
        <taxon>Bacillati</taxon>
        <taxon>Actinomycetota</taxon>
        <taxon>Actinomycetes</taxon>
        <taxon>Streptosporangiales</taxon>
        <taxon>Thermomonosporaceae</taxon>
        <taxon>Actinoallomurus</taxon>
    </lineage>
</organism>
<keyword evidence="5" id="KW-1185">Reference proteome</keyword>
<dbReference type="InterPro" id="IPR045063">
    <property type="entry name" value="Dynamin_N"/>
</dbReference>
<accession>A0ABP8PSF4</accession>
<keyword evidence="2" id="KW-0342">GTP-binding</keyword>
<evidence type="ECO:0000259" key="3">
    <source>
        <dbReference type="Pfam" id="PF00350"/>
    </source>
</evidence>
<dbReference type="Pfam" id="PF00350">
    <property type="entry name" value="Dynamin_N"/>
    <property type="match status" value="1"/>
</dbReference>
<dbReference type="Gene3D" id="3.40.50.300">
    <property type="entry name" value="P-loop containing nucleotide triphosphate hydrolases"/>
    <property type="match status" value="1"/>
</dbReference>
<reference evidence="5" key="1">
    <citation type="journal article" date="2019" name="Int. J. Syst. Evol. Microbiol.">
        <title>The Global Catalogue of Microorganisms (GCM) 10K type strain sequencing project: providing services to taxonomists for standard genome sequencing and annotation.</title>
        <authorList>
            <consortium name="The Broad Institute Genomics Platform"/>
            <consortium name="The Broad Institute Genome Sequencing Center for Infectious Disease"/>
            <person name="Wu L."/>
            <person name="Ma J."/>
        </authorList>
    </citation>
    <scope>NUCLEOTIDE SEQUENCE [LARGE SCALE GENOMIC DNA]</scope>
    <source>
        <strain evidence="5">JCM 17933</strain>
    </source>
</reference>
<protein>
    <recommendedName>
        <fullName evidence="3">Dynamin N-terminal domain-containing protein</fullName>
    </recommendedName>
</protein>